<comment type="caution">
    <text evidence="2">The sequence shown here is derived from an EMBL/GenBank/DDBJ whole genome shotgun (WGS) entry which is preliminary data.</text>
</comment>
<feature type="region of interest" description="Disordered" evidence="1">
    <location>
        <begin position="17"/>
        <end position="36"/>
    </location>
</feature>
<proteinExistence type="predicted"/>
<accession>A0A967B198</accession>
<evidence type="ECO:0000313" key="3">
    <source>
        <dbReference type="Proteomes" id="UP000744769"/>
    </source>
</evidence>
<reference evidence="2" key="1">
    <citation type="submission" date="2020-03" db="EMBL/GenBank/DDBJ databases">
        <title>Draft sequencing of Calidifontibacter sp. DB0510.</title>
        <authorList>
            <person name="Kim D.-U."/>
        </authorList>
    </citation>
    <scope>NUCLEOTIDE SEQUENCE</scope>
    <source>
        <strain evidence="2">DB0510</strain>
    </source>
</reference>
<organism evidence="2 3">
    <name type="scientific">Metallococcus carri</name>
    <dbReference type="NCBI Taxonomy" id="1656884"/>
    <lineage>
        <taxon>Bacteria</taxon>
        <taxon>Bacillati</taxon>
        <taxon>Actinomycetota</taxon>
        <taxon>Actinomycetes</taxon>
        <taxon>Micrococcales</taxon>
        <taxon>Dermacoccaceae</taxon>
        <taxon>Metallococcus</taxon>
    </lineage>
</organism>
<evidence type="ECO:0000256" key="1">
    <source>
        <dbReference type="SAM" id="MobiDB-lite"/>
    </source>
</evidence>
<evidence type="ECO:0000313" key="2">
    <source>
        <dbReference type="EMBL" id="NHN56954.1"/>
    </source>
</evidence>
<dbReference type="Proteomes" id="UP000744769">
    <property type="component" value="Unassembled WGS sequence"/>
</dbReference>
<name>A0A967B198_9MICO</name>
<sequence length="56" mass="5639">MAQRDAVLYVNGTTRTRQTGSLAGGSGRAYTADGAQRGSIRGPQVVVPGGGFAITS</sequence>
<keyword evidence="3" id="KW-1185">Reference proteome</keyword>
<protein>
    <submittedName>
        <fullName evidence="2">Uncharacterized protein</fullName>
    </submittedName>
</protein>
<gene>
    <name evidence="2" type="ORF">G9U51_14375</name>
</gene>
<dbReference type="EMBL" id="JAAOIV010000011">
    <property type="protein sequence ID" value="NHN56954.1"/>
    <property type="molecule type" value="Genomic_DNA"/>
</dbReference>
<dbReference type="AlphaFoldDB" id="A0A967B198"/>